<evidence type="ECO:0000313" key="3">
    <source>
        <dbReference type="EMBL" id="UEL49183.1"/>
    </source>
</evidence>
<dbReference type="Proteomes" id="UP001198983">
    <property type="component" value="Chromosome"/>
</dbReference>
<evidence type="ECO:0000256" key="1">
    <source>
        <dbReference type="SAM" id="MobiDB-lite"/>
    </source>
</evidence>
<protein>
    <submittedName>
        <fullName evidence="3">Uncharacterized protein</fullName>
    </submittedName>
</protein>
<keyword evidence="2" id="KW-0472">Membrane</keyword>
<reference evidence="3 4" key="1">
    <citation type="journal article" date="2023" name="Int. J. Syst. Evol. Microbiol.">
        <title>Terrisporobacter hibernicus sp. nov., isolated from bovine faeces in Northern Ireland.</title>
        <authorList>
            <person name="Mitchell M."/>
            <person name="Nguyen S.V."/>
            <person name="Connor M."/>
            <person name="Fairley D.J."/>
            <person name="Donoghue O."/>
            <person name="Marshall H."/>
            <person name="Koolman L."/>
            <person name="McMullan G."/>
            <person name="Schaffer K.E."/>
            <person name="McGrath J.W."/>
            <person name="Fanning S."/>
        </authorList>
    </citation>
    <scope>NUCLEOTIDE SEQUENCE [LARGE SCALE GENOMIC DNA]</scope>
    <source>
        <strain evidence="3 4">MCA3</strain>
    </source>
</reference>
<gene>
    <name evidence="3" type="ORF">JW646_06985</name>
</gene>
<organism evidence="3 4">
    <name type="scientific">Terrisporobacter hibernicus</name>
    <dbReference type="NCBI Taxonomy" id="2813371"/>
    <lineage>
        <taxon>Bacteria</taxon>
        <taxon>Bacillati</taxon>
        <taxon>Bacillota</taxon>
        <taxon>Clostridia</taxon>
        <taxon>Peptostreptococcales</taxon>
        <taxon>Peptostreptococcaceae</taxon>
        <taxon>Terrisporobacter</taxon>
    </lineage>
</organism>
<keyword evidence="4" id="KW-1185">Reference proteome</keyword>
<evidence type="ECO:0000256" key="2">
    <source>
        <dbReference type="SAM" id="Phobius"/>
    </source>
</evidence>
<dbReference type="EMBL" id="CP081135">
    <property type="protein sequence ID" value="UEL49183.1"/>
    <property type="molecule type" value="Genomic_DNA"/>
</dbReference>
<dbReference type="AlphaFoldDB" id="A0AAX2ZIY5"/>
<keyword evidence="2" id="KW-1133">Transmembrane helix</keyword>
<feature type="compositionally biased region" description="Acidic residues" evidence="1">
    <location>
        <begin position="219"/>
        <end position="230"/>
    </location>
</feature>
<feature type="transmembrane region" description="Helical" evidence="2">
    <location>
        <begin position="35"/>
        <end position="52"/>
    </location>
</feature>
<feature type="transmembrane region" description="Helical" evidence="2">
    <location>
        <begin position="64"/>
        <end position="83"/>
    </location>
</feature>
<dbReference type="RefSeq" id="WP_228417037.1">
    <property type="nucleotide sequence ID" value="NZ_CP081135.1"/>
</dbReference>
<evidence type="ECO:0000313" key="4">
    <source>
        <dbReference type="Proteomes" id="UP001198983"/>
    </source>
</evidence>
<sequence length="338" mass="37840">MKKKAGISLLVLLVCMVCEFYLAFSSNEPSGLQTFLFIVLLIPILVSVYNILSFQIHHPKGIIITEVVAVIIFGSLYLTNIVMTRSDNIESVKNATLYGLEGMTIGEAFSNGISNGEWSNGKKQEVIYIATSVDDQSNKCIIKFNVKDTGEIFISSVSLNDKNKNGYDLYSTIVGIYENAKYKSSNGFSRLYENYLVSGRISTHKDDNYQENSAQESTDVPEDSSVEETESSLNSTLSEDDREIAIDTVMQSTFFEGGLTYDQIILGGSDYTDYSYDVSDDCREVTLTTTGNDKMDYYFTILKDNVVELRFVDKNGITIGDSEAIELMKKYMKNYTNN</sequence>
<accession>A0AAX2ZIY5</accession>
<name>A0AAX2ZIY5_9FIRM</name>
<dbReference type="KEGG" id="tem:JW646_06985"/>
<keyword evidence="2" id="KW-0812">Transmembrane</keyword>
<feature type="region of interest" description="Disordered" evidence="1">
    <location>
        <begin position="206"/>
        <end position="238"/>
    </location>
</feature>
<proteinExistence type="predicted"/>